<evidence type="ECO:0000256" key="3">
    <source>
        <dbReference type="ARBA" id="ARBA00022884"/>
    </source>
</evidence>
<dbReference type="GO" id="GO:0022625">
    <property type="term" value="C:cytosolic large ribosomal subunit"/>
    <property type="evidence" value="ECO:0007669"/>
    <property type="project" value="TreeGrafter"/>
</dbReference>
<proteinExistence type="inferred from homology"/>
<evidence type="ECO:0000256" key="6">
    <source>
        <dbReference type="ARBA" id="ARBA00035197"/>
    </source>
</evidence>
<dbReference type="Proteomes" id="UP000183940">
    <property type="component" value="Unassembled WGS sequence"/>
</dbReference>
<evidence type="ECO:0000313" key="10">
    <source>
        <dbReference type="Proteomes" id="UP000183940"/>
    </source>
</evidence>
<feature type="region of interest" description="Disordered" evidence="8">
    <location>
        <begin position="1"/>
        <end position="24"/>
    </location>
</feature>
<dbReference type="NCBIfam" id="TIGR00060">
    <property type="entry name" value="L18_bact"/>
    <property type="match status" value="1"/>
</dbReference>
<keyword evidence="5 7" id="KW-0687">Ribonucleoprotein</keyword>
<dbReference type="FunFam" id="3.30.420.100:FF:000001">
    <property type="entry name" value="50S ribosomal protein L18"/>
    <property type="match status" value="1"/>
</dbReference>
<accession>A0A1L9QL71</accession>
<evidence type="ECO:0000256" key="1">
    <source>
        <dbReference type="ARBA" id="ARBA00007116"/>
    </source>
</evidence>
<dbReference type="STRING" id="1925591.BI308_22080"/>
<dbReference type="InterPro" id="IPR004389">
    <property type="entry name" value="Ribosomal_uL18_bac-type"/>
</dbReference>
<comment type="function">
    <text evidence="7">This is one of the proteins that bind and probably mediate the attachment of the 5S RNA into the large ribosomal subunit, where it forms part of the central protuberance.</text>
</comment>
<dbReference type="GO" id="GO:0008097">
    <property type="term" value="F:5S rRNA binding"/>
    <property type="evidence" value="ECO:0007669"/>
    <property type="project" value="TreeGrafter"/>
</dbReference>
<reference evidence="9" key="1">
    <citation type="submission" date="2016-10" db="EMBL/GenBank/DDBJ databases">
        <title>CRISPR-Cas defence system in Roseofilum reptotaenium: evidence of a bacteriophage-cyanobacterium arms race in the coral black band disease.</title>
        <authorList>
            <person name="Buerger P."/>
            <person name="Wood-Charlson E.M."/>
            <person name="Weynberg K.D."/>
            <person name="Willis B."/>
            <person name="Van Oppen M.J."/>
        </authorList>
    </citation>
    <scope>NUCLEOTIDE SEQUENCE [LARGE SCALE GENOMIC DNA]</scope>
    <source>
        <strain evidence="9">AO1-A</strain>
    </source>
</reference>
<evidence type="ECO:0000256" key="8">
    <source>
        <dbReference type="SAM" id="MobiDB-lite"/>
    </source>
</evidence>
<evidence type="ECO:0000256" key="7">
    <source>
        <dbReference type="HAMAP-Rule" id="MF_01337"/>
    </source>
</evidence>
<name>A0A1L9QL71_9CYAN</name>
<keyword evidence="10" id="KW-1185">Reference proteome</keyword>
<evidence type="ECO:0000256" key="5">
    <source>
        <dbReference type="ARBA" id="ARBA00023274"/>
    </source>
</evidence>
<evidence type="ECO:0000256" key="2">
    <source>
        <dbReference type="ARBA" id="ARBA00022730"/>
    </source>
</evidence>
<keyword evidence="4 7" id="KW-0689">Ribosomal protein</keyword>
<dbReference type="CDD" id="cd00432">
    <property type="entry name" value="Ribosomal_L18_L5e"/>
    <property type="match status" value="1"/>
</dbReference>
<dbReference type="PANTHER" id="PTHR12899">
    <property type="entry name" value="39S RIBOSOMAL PROTEIN L18, MITOCHONDRIAL"/>
    <property type="match status" value="1"/>
</dbReference>
<dbReference type="AlphaFoldDB" id="A0A1L9QL71"/>
<organism evidence="9 10">
    <name type="scientific">Roseofilum reptotaenium AO1-A</name>
    <dbReference type="NCBI Taxonomy" id="1925591"/>
    <lineage>
        <taxon>Bacteria</taxon>
        <taxon>Bacillati</taxon>
        <taxon>Cyanobacteriota</taxon>
        <taxon>Cyanophyceae</taxon>
        <taxon>Desertifilales</taxon>
        <taxon>Desertifilaceae</taxon>
        <taxon>Roseofilum</taxon>
    </lineage>
</organism>
<dbReference type="Gene3D" id="3.30.420.100">
    <property type="match status" value="1"/>
</dbReference>
<gene>
    <name evidence="7" type="primary">rplR</name>
    <name evidence="7" type="synonym">rpl18</name>
    <name evidence="9" type="ORF">BI308_22080</name>
</gene>
<keyword evidence="3 7" id="KW-0694">RNA-binding</keyword>
<dbReference type="GO" id="GO:0006412">
    <property type="term" value="P:translation"/>
    <property type="evidence" value="ECO:0007669"/>
    <property type="project" value="UniProtKB-UniRule"/>
</dbReference>
<dbReference type="GO" id="GO:0003735">
    <property type="term" value="F:structural constituent of ribosome"/>
    <property type="evidence" value="ECO:0007669"/>
    <property type="project" value="InterPro"/>
</dbReference>
<keyword evidence="2 7" id="KW-0699">rRNA-binding</keyword>
<evidence type="ECO:0000256" key="4">
    <source>
        <dbReference type="ARBA" id="ARBA00022980"/>
    </source>
</evidence>
<dbReference type="SUPFAM" id="SSF53137">
    <property type="entry name" value="Translational machinery components"/>
    <property type="match status" value="1"/>
</dbReference>
<dbReference type="PANTHER" id="PTHR12899:SF3">
    <property type="entry name" value="LARGE RIBOSOMAL SUBUNIT PROTEIN UL18M"/>
    <property type="match status" value="1"/>
</dbReference>
<protein>
    <recommendedName>
        <fullName evidence="6 7">Large ribosomal subunit protein uL18</fullName>
    </recommendedName>
</protein>
<dbReference type="InterPro" id="IPR005484">
    <property type="entry name" value="Ribosomal_uL18_bac/plant/anim"/>
</dbReference>
<dbReference type="InterPro" id="IPR057268">
    <property type="entry name" value="Ribosomal_L18"/>
</dbReference>
<comment type="similarity">
    <text evidence="1 7">Belongs to the universal ribosomal protein uL18 family.</text>
</comment>
<comment type="subunit">
    <text evidence="7">Part of the 50S ribosomal subunit; part of the 5S rRNA/L5/L18/L25 subcomplex. Contacts the 5S and 23S rRNAs.</text>
</comment>
<sequence>MKRTRQEFRQRRHNRIRKSVSGTTERPRLAVFRSNQHIYAQVIDDTQHHTLAAASTMESEIKSALNAAGRTCEASAQVGKAIAERAINKGVSKVVFDRGGNLYHGRVKALADAAREAGLDF</sequence>
<dbReference type="Pfam" id="PF00861">
    <property type="entry name" value="Ribosomal_L18p"/>
    <property type="match status" value="1"/>
</dbReference>
<dbReference type="EMBL" id="MLAW01000054">
    <property type="protein sequence ID" value="OJJ18965.1"/>
    <property type="molecule type" value="Genomic_DNA"/>
</dbReference>
<comment type="caution">
    <text evidence="9">The sequence shown here is derived from an EMBL/GenBank/DDBJ whole genome shotgun (WGS) entry which is preliminary data.</text>
</comment>
<evidence type="ECO:0000313" key="9">
    <source>
        <dbReference type="EMBL" id="OJJ18965.1"/>
    </source>
</evidence>
<dbReference type="HAMAP" id="MF_01337_B">
    <property type="entry name" value="Ribosomal_uL18_B"/>
    <property type="match status" value="1"/>
</dbReference>